<comment type="caution">
    <text evidence="1">The sequence shown here is derived from an EMBL/GenBank/DDBJ whole genome shotgun (WGS) entry which is preliminary data.</text>
</comment>
<evidence type="ECO:0000313" key="2">
    <source>
        <dbReference type="Proteomes" id="UP000676565"/>
    </source>
</evidence>
<reference evidence="1 2" key="1">
    <citation type="submission" date="2021-04" db="EMBL/GenBank/DDBJ databases">
        <authorList>
            <person name="Ivanova A."/>
        </authorList>
    </citation>
    <scope>NUCLEOTIDE SEQUENCE [LARGE SCALE GENOMIC DNA]</scope>
    <source>
        <strain evidence="1 2">G18</strain>
    </source>
</reference>
<evidence type="ECO:0000313" key="1">
    <source>
        <dbReference type="EMBL" id="MBP3954435.1"/>
    </source>
</evidence>
<name>A0ABS5BL94_9BACT</name>
<accession>A0ABS5BL94</accession>
<sequence length="122" mass="12694">MSTTTTARTARALLESLGPCTPALDGPDLALGLDPPDALEPLLRLLHTGVRAQLAGRAWYGCAGDTGRVVELNPGQPIPDGITLLCVAGDARWDRIGPAARIDAPELFAPTASIGSSRRRLG</sequence>
<organism evidence="1 2">
    <name type="scientific">Gemmata palustris</name>
    <dbReference type="NCBI Taxonomy" id="2822762"/>
    <lineage>
        <taxon>Bacteria</taxon>
        <taxon>Pseudomonadati</taxon>
        <taxon>Planctomycetota</taxon>
        <taxon>Planctomycetia</taxon>
        <taxon>Gemmatales</taxon>
        <taxon>Gemmataceae</taxon>
        <taxon>Gemmata</taxon>
    </lineage>
</organism>
<dbReference type="EMBL" id="JAGKQQ010000001">
    <property type="protein sequence ID" value="MBP3954435.1"/>
    <property type="molecule type" value="Genomic_DNA"/>
</dbReference>
<gene>
    <name evidence="1" type="ORF">J8F10_03910</name>
</gene>
<protein>
    <submittedName>
        <fullName evidence="1">Uncharacterized protein</fullName>
    </submittedName>
</protein>
<proteinExistence type="predicted"/>
<dbReference type="Proteomes" id="UP000676565">
    <property type="component" value="Unassembled WGS sequence"/>
</dbReference>
<keyword evidence="2" id="KW-1185">Reference proteome</keyword>
<dbReference type="RefSeq" id="WP_210652564.1">
    <property type="nucleotide sequence ID" value="NZ_JAGKQQ010000001.1"/>
</dbReference>